<proteinExistence type="predicted"/>
<dbReference type="Proteomes" id="UP000652761">
    <property type="component" value="Unassembled WGS sequence"/>
</dbReference>
<gene>
    <name evidence="2" type="ORF">Taro_041606</name>
</gene>
<dbReference type="InterPro" id="IPR004252">
    <property type="entry name" value="Probable_transposase_24"/>
</dbReference>
<dbReference type="AlphaFoldDB" id="A0A843WGA6"/>
<dbReference type="Pfam" id="PF03004">
    <property type="entry name" value="Transposase_24"/>
    <property type="match status" value="1"/>
</dbReference>
<dbReference type="EMBL" id="NMUH01004198">
    <property type="protein sequence ID" value="MQM08749.1"/>
    <property type="molecule type" value="Genomic_DNA"/>
</dbReference>
<feature type="compositionally biased region" description="Polar residues" evidence="1">
    <location>
        <begin position="282"/>
        <end position="299"/>
    </location>
</feature>
<name>A0A843WGA6_COLES</name>
<accession>A0A843WGA6</accession>
<sequence length="321" mass="36292">MTDQTPEEVNAEFFQEDLVDDVELTAHTGVDESEESICLSKENEVEEVDSHKIKGSSGRRINIDVGQVSDEDSDEEEEYTSDECEDDDEDGAELDISLGSVYASSSYGKRLESVYASSSYGSRYDRVRSHLQFFWQVHLRPETEDVVSLQEGGGSFYDGTLREAHFTRPIHRFNDFPLDIQEFLYQMFMEKVLKRPPTFMEVFDKTHKKNGTDQYISDRAREVASYSQHMIEKYVGEEEEPQLDLEVWFAASGTPKKGHVYGFGHSMDMIKVFSSTSSSSSQATGAFTTPGAPSTSSSEMMGFIRDEISGLESRLVHTMHT</sequence>
<organism evidence="2 3">
    <name type="scientific">Colocasia esculenta</name>
    <name type="common">Wild taro</name>
    <name type="synonym">Arum esculentum</name>
    <dbReference type="NCBI Taxonomy" id="4460"/>
    <lineage>
        <taxon>Eukaryota</taxon>
        <taxon>Viridiplantae</taxon>
        <taxon>Streptophyta</taxon>
        <taxon>Embryophyta</taxon>
        <taxon>Tracheophyta</taxon>
        <taxon>Spermatophyta</taxon>
        <taxon>Magnoliopsida</taxon>
        <taxon>Liliopsida</taxon>
        <taxon>Araceae</taxon>
        <taxon>Aroideae</taxon>
        <taxon>Colocasieae</taxon>
        <taxon>Colocasia</taxon>
    </lineage>
</organism>
<protein>
    <submittedName>
        <fullName evidence="2">Uncharacterized protein</fullName>
    </submittedName>
</protein>
<evidence type="ECO:0000313" key="3">
    <source>
        <dbReference type="Proteomes" id="UP000652761"/>
    </source>
</evidence>
<keyword evidence="3" id="KW-1185">Reference proteome</keyword>
<evidence type="ECO:0000256" key="1">
    <source>
        <dbReference type="SAM" id="MobiDB-lite"/>
    </source>
</evidence>
<reference evidence="2" key="1">
    <citation type="submission" date="2017-07" db="EMBL/GenBank/DDBJ databases">
        <title>Taro Niue Genome Assembly and Annotation.</title>
        <authorList>
            <person name="Atibalentja N."/>
            <person name="Keating K."/>
            <person name="Fields C.J."/>
        </authorList>
    </citation>
    <scope>NUCLEOTIDE SEQUENCE</scope>
    <source>
        <strain evidence="2">Niue_2</strain>
        <tissue evidence="2">Leaf</tissue>
    </source>
</reference>
<feature type="region of interest" description="Disordered" evidence="1">
    <location>
        <begin position="28"/>
        <end position="90"/>
    </location>
</feature>
<evidence type="ECO:0000313" key="2">
    <source>
        <dbReference type="EMBL" id="MQM08749.1"/>
    </source>
</evidence>
<feature type="compositionally biased region" description="Acidic residues" evidence="1">
    <location>
        <begin position="69"/>
        <end position="90"/>
    </location>
</feature>
<feature type="region of interest" description="Disordered" evidence="1">
    <location>
        <begin position="278"/>
        <end position="299"/>
    </location>
</feature>
<comment type="caution">
    <text evidence="2">The sequence shown here is derived from an EMBL/GenBank/DDBJ whole genome shotgun (WGS) entry which is preliminary data.</text>
</comment>